<dbReference type="GeneID" id="136071793"/>
<dbReference type="CDD" id="cd07066">
    <property type="entry name" value="CRD_FZ"/>
    <property type="match status" value="1"/>
</dbReference>
<dbReference type="SMART" id="SM00063">
    <property type="entry name" value="FRI"/>
    <property type="match status" value="1"/>
</dbReference>
<evidence type="ECO:0000313" key="12">
    <source>
        <dbReference type="Proteomes" id="UP001652625"/>
    </source>
</evidence>
<evidence type="ECO:0000256" key="3">
    <source>
        <dbReference type="ARBA" id="ARBA00022473"/>
    </source>
</evidence>
<dbReference type="Gene3D" id="2.40.50.120">
    <property type="match status" value="1"/>
</dbReference>
<dbReference type="Gene3D" id="1.10.2000.10">
    <property type="entry name" value="Frizzled cysteine-rich domain"/>
    <property type="match status" value="1"/>
</dbReference>
<dbReference type="SUPFAM" id="SSF63501">
    <property type="entry name" value="Frizzled cysteine-rich domain"/>
    <property type="match status" value="1"/>
</dbReference>
<keyword evidence="9" id="KW-0732">Signal</keyword>
<dbReference type="PROSITE" id="PS50038">
    <property type="entry name" value="FZ"/>
    <property type="match status" value="1"/>
</dbReference>
<dbReference type="SUPFAM" id="SSF50242">
    <property type="entry name" value="TIMP-like"/>
    <property type="match status" value="1"/>
</dbReference>
<dbReference type="InterPro" id="IPR036790">
    <property type="entry name" value="Frizzled_dom_sf"/>
</dbReference>
<dbReference type="InterPro" id="IPR020067">
    <property type="entry name" value="Frizzled_dom"/>
</dbReference>
<evidence type="ECO:0000313" key="13">
    <source>
        <dbReference type="RefSeq" id="XP_065653160.1"/>
    </source>
</evidence>
<protein>
    <submittedName>
        <fullName evidence="13">Secreted frizzled-related protein 3-like</fullName>
    </submittedName>
</protein>
<comment type="similarity">
    <text evidence="2">Belongs to the secreted frizzled-related protein (sFRP) family.</text>
</comment>
<feature type="chain" id="PRO_5046457804" evidence="9">
    <location>
        <begin position="16"/>
        <end position="346"/>
    </location>
</feature>
<dbReference type="Pfam" id="PF01392">
    <property type="entry name" value="Fz"/>
    <property type="match status" value="1"/>
</dbReference>
<dbReference type="Proteomes" id="UP001652625">
    <property type="component" value="Chromosome 05"/>
</dbReference>
<gene>
    <name evidence="13" type="primary">LOC136071793</name>
</gene>
<keyword evidence="4" id="KW-0964">Secreted</keyword>
<evidence type="ECO:0000256" key="6">
    <source>
        <dbReference type="ARBA" id="ARBA00022782"/>
    </source>
</evidence>
<feature type="disulfide bond" evidence="8">
    <location>
        <begin position="141"/>
        <end position="165"/>
    </location>
</feature>
<evidence type="ECO:0000256" key="2">
    <source>
        <dbReference type="ARBA" id="ARBA00010054"/>
    </source>
</evidence>
<proteinExistence type="inferred from homology"/>
<keyword evidence="6" id="KW-0221">Differentiation</keyword>
<keyword evidence="5" id="KW-0879">Wnt signaling pathway</keyword>
<sequence length="346" mass="40235">MEIFIYCFVLLCSSCQYFCKNEYHNNDVGTPGVDSKRTEGDGLITSDDGKSINEEEQLTQFLMEILHKKQQRCEPLTINVCEKLGYNQTFSTKKTWYTDLKLDDLPVAKCSEDMLFLFCMTFNPICFENYNHVVKPCKSVCNKVKSECSSAFEESLVEWPTEFDCDKLPEYESDVCIKPDSIVGYNKDAKKTSVDSECSSCLKPKTLEQSHYDSSDYVIEGTLLSMTQKHQKLKLKFKLNRIFKKGKKILFRHKTVKVYSNSLCSCPRFQIKKKYLVFGVENKAEKKQLLIDSNSAIIESTTPWKRLIRQWKKNSEKFFKSKTGSSNYSYIYNNVYFVKKKEVPFT</sequence>
<dbReference type="PANTHER" id="PTHR11309">
    <property type="entry name" value="FRIZZLED"/>
    <property type="match status" value="1"/>
</dbReference>
<dbReference type="InterPro" id="IPR001134">
    <property type="entry name" value="Netrin_domain"/>
</dbReference>
<evidence type="ECO:0000256" key="7">
    <source>
        <dbReference type="ARBA" id="ARBA00023157"/>
    </source>
</evidence>
<dbReference type="InterPro" id="IPR015526">
    <property type="entry name" value="Frizzled/SFRP"/>
</dbReference>
<evidence type="ECO:0000256" key="5">
    <source>
        <dbReference type="ARBA" id="ARBA00022687"/>
    </source>
</evidence>
<evidence type="ECO:0000259" key="10">
    <source>
        <dbReference type="PROSITE" id="PS50038"/>
    </source>
</evidence>
<dbReference type="SMART" id="SM00643">
    <property type="entry name" value="C345C"/>
    <property type="match status" value="1"/>
</dbReference>
<accession>A0ABM4BVC8</accession>
<organism evidence="12 13">
    <name type="scientific">Hydra vulgaris</name>
    <name type="common">Hydra</name>
    <name type="synonym">Hydra attenuata</name>
    <dbReference type="NCBI Taxonomy" id="6087"/>
    <lineage>
        <taxon>Eukaryota</taxon>
        <taxon>Metazoa</taxon>
        <taxon>Cnidaria</taxon>
        <taxon>Hydrozoa</taxon>
        <taxon>Hydroidolina</taxon>
        <taxon>Anthoathecata</taxon>
        <taxon>Aplanulata</taxon>
        <taxon>Hydridae</taxon>
        <taxon>Hydra</taxon>
    </lineage>
</organism>
<evidence type="ECO:0000256" key="1">
    <source>
        <dbReference type="ARBA" id="ARBA00004613"/>
    </source>
</evidence>
<keyword evidence="12" id="KW-1185">Reference proteome</keyword>
<feature type="domain" description="NTR" evidence="11">
    <location>
        <begin position="198"/>
        <end position="323"/>
    </location>
</feature>
<dbReference type="PROSITE" id="PS50189">
    <property type="entry name" value="NTR"/>
    <property type="match status" value="1"/>
</dbReference>
<feature type="domain" description="FZ" evidence="10">
    <location>
        <begin position="68"/>
        <end position="179"/>
    </location>
</feature>
<dbReference type="InterPro" id="IPR008993">
    <property type="entry name" value="TIMP-like_OB-fold"/>
</dbReference>
<feature type="disulfide bond" evidence="8">
    <location>
        <begin position="110"/>
        <end position="148"/>
    </location>
</feature>
<dbReference type="Pfam" id="PF01759">
    <property type="entry name" value="NTR"/>
    <property type="match status" value="1"/>
</dbReference>
<reference evidence="13" key="1">
    <citation type="submission" date="2025-08" db="UniProtKB">
        <authorList>
            <consortium name="RefSeq"/>
        </authorList>
    </citation>
    <scope>IDENTIFICATION</scope>
</reference>
<evidence type="ECO:0000259" key="11">
    <source>
        <dbReference type="PROSITE" id="PS50189"/>
    </source>
</evidence>
<comment type="caution">
    <text evidence="8">Lacks conserved residue(s) required for the propagation of feature annotation.</text>
</comment>
<comment type="subcellular location">
    <subcellularLocation>
        <location evidence="1">Secreted</location>
    </subcellularLocation>
</comment>
<evidence type="ECO:0000256" key="8">
    <source>
        <dbReference type="PROSITE-ProRule" id="PRU00090"/>
    </source>
</evidence>
<name>A0ABM4BVC8_HYDVU</name>
<feature type="signal peptide" evidence="9">
    <location>
        <begin position="1"/>
        <end position="15"/>
    </location>
</feature>
<keyword evidence="7 8" id="KW-1015">Disulfide bond</keyword>
<dbReference type="RefSeq" id="XP_065653160.1">
    <property type="nucleotide sequence ID" value="XM_065797088.1"/>
</dbReference>
<evidence type="ECO:0000256" key="9">
    <source>
        <dbReference type="SAM" id="SignalP"/>
    </source>
</evidence>
<keyword evidence="3" id="KW-0217">Developmental protein</keyword>
<evidence type="ECO:0000256" key="4">
    <source>
        <dbReference type="ARBA" id="ARBA00022525"/>
    </source>
</evidence>
<dbReference type="InterPro" id="IPR018933">
    <property type="entry name" value="Netrin_module_non-TIMP"/>
</dbReference>